<feature type="compositionally biased region" description="Polar residues" evidence="1">
    <location>
        <begin position="550"/>
        <end position="565"/>
    </location>
</feature>
<dbReference type="AlphaFoldDB" id="A0A5M8Q069"/>
<evidence type="ECO:0000313" key="2">
    <source>
        <dbReference type="EMBL" id="KAA6414765.1"/>
    </source>
</evidence>
<dbReference type="Proteomes" id="UP000324767">
    <property type="component" value="Unassembled WGS sequence"/>
</dbReference>
<organism evidence="2 3">
    <name type="scientific">Lasallia pustulata</name>
    <dbReference type="NCBI Taxonomy" id="136370"/>
    <lineage>
        <taxon>Eukaryota</taxon>
        <taxon>Fungi</taxon>
        <taxon>Dikarya</taxon>
        <taxon>Ascomycota</taxon>
        <taxon>Pezizomycotina</taxon>
        <taxon>Lecanoromycetes</taxon>
        <taxon>OSLEUM clade</taxon>
        <taxon>Umbilicariomycetidae</taxon>
        <taxon>Umbilicariales</taxon>
        <taxon>Umbilicariaceae</taxon>
        <taxon>Lasallia</taxon>
    </lineage>
</organism>
<dbReference type="InterPro" id="IPR032675">
    <property type="entry name" value="LRR_dom_sf"/>
</dbReference>
<feature type="compositionally biased region" description="Polar residues" evidence="1">
    <location>
        <begin position="234"/>
        <end position="247"/>
    </location>
</feature>
<evidence type="ECO:0000313" key="3">
    <source>
        <dbReference type="Proteomes" id="UP000324767"/>
    </source>
</evidence>
<sequence>MGRLNYTNRKSEGLKLGQVIAKDLLKRIRPGSGHKAALRDPYVEIDVSGRALTDEGLLETANALTTSAVFDDEHGKVVILEELGLKANQLTAGSLWALSKVVALAAHDLRDLDLSDNLISVGTTEETAAWEAFLESFSRCCVLRRIDFSGNPLGPRAFEVLARVYGKEDSVQLLSISDIALNGDDLSGDFTSATGSSTILEQPMRRMSIVSDDLTSDLEVSSNTAGHRRKFSRQDAQSPDKQMSTNAPEKPFPVYASTRGLRSVPYIVFGNTTMTEACALHLSYVLVCHNFPEQLVARIPPAKAGPPQHQLESYGITSGCKGLIYLPNDKLGTAGSRVLELAELARTEMLDDTSQDEPDEEFKTPTKSPSALRKVSDVQFSPSFSATSGRRRSATSATGSEHGGRNASSGNASNELDRARSRIQGNILRDFGVSSVDLWRVSLRMLTSSRAILLLAGEVIRHEHVKATEPRRLVHSPPPPQPARPAQLVQPVRPLFQTQPVDDAFPPLPSSAMRAGVAPLKHSKPTPLRAGNPNHPATPTGHLRRRKRSVNPNTHLSSFESLTSADTDTDTDTGAYSAPEAKFEQQPYRSRLPHGFSENVWMQIISHMAGADGIVNITQQRSILRWAMDRTTLSRGREALGKPEGAQIWRLLEGIGCLAYDVRARREG</sequence>
<dbReference type="EMBL" id="VXIT01000002">
    <property type="protein sequence ID" value="KAA6414765.1"/>
    <property type="molecule type" value="Genomic_DNA"/>
</dbReference>
<feature type="region of interest" description="Disordered" evidence="1">
    <location>
        <begin position="350"/>
        <end position="416"/>
    </location>
</feature>
<comment type="caution">
    <text evidence="2">The sequence shown here is derived from an EMBL/GenBank/DDBJ whole genome shotgun (WGS) entry which is preliminary data.</text>
</comment>
<proteinExistence type="predicted"/>
<feature type="region of interest" description="Disordered" evidence="1">
    <location>
        <begin position="521"/>
        <end position="584"/>
    </location>
</feature>
<accession>A0A5M8Q069</accession>
<feature type="region of interest" description="Disordered" evidence="1">
    <location>
        <begin position="220"/>
        <end position="254"/>
    </location>
</feature>
<dbReference type="SUPFAM" id="SSF52047">
    <property type="entry name" value="RNI-like"/>
    <property type="match status" value="1"/>
</dbReference>
<dbReference type="OrthoDB" id="9876299at2759"/>
<feature type="compositionally biased region" description="Acidic residues" evidence="1">
    <location>
        <begin position="350"/>
        <end position="360"/>
    </location>
</feature>
<reference evidence="2 3" key="1">
    <citation type="submission" date="2019-09" db="EMBL/GenBank/DDBJ databases">
        <title>The hologenome of the rock-dwelling lichen Lasallia pustulata.</title>
        <authorList>
            <person name="Greshake Tzovaras B."/>
            <person name="Segers F."/>
            <person name="Bicker A."/>
            <person name="Dal Grande F."/>
            <person name="Otte J."/>
            <person name="Hankeln T."/>
            <person name="Schmitt I."/>
            <person name="Ebersberger I."/>
        </authorList>
    </citation>
    <scope>NUCLEOTIDE SEQUENCE [LARGE SCALE GENOMIC DNA]</scope>
    <source>
        <strain evidence="2">A1-1</strain>
    </source>
</reference>
<name>A0A5M8Q069_9LECA</name>
<evidence type="ECO:0000256" key="1">
    <source>
        <dbReference type="SAM" id="MobiDB-lite"/>
    </source>
</evidence>
<gene>
    <name evidence="2" type="ORF">FRX48_01515</name>
</gene>
<dbReference type="Gene3D" id="3.80.10.10">
    <property type="entry name" value="Ribonuclease Inhibitor"/>
    <property type="match status" value="1"/>
</dbReference>
<protein>
    <submittedName>
        <fullName evidence="2">Uncharacterized protein</fullName>
    </submittedName>
</protein>